<dbReference type="Pfam" id="PF18934">
    <property type="entry name" value="DUF5682"/>
    <property type="match status" value="1"/>
</dbReference>
<proteinExistence type="predicted"/>
<protein>
    <submittedName>
        <fullName evidence="1">Uncharacterized protein</fullName>
    </submittedName>
</protein>
<accession>A0A1V1NZY3</accession>
<organism evidence="1 2">
    <name type="scientific">Candidatus Magnetoglobus multicellularis str. Araruama</name>
    <dbReference type="NCBI Taxonomy" id="890399"/>
    <lineage>
        <taxon>Bacteria</taxon>
        <taxon>Pseudomonadati</taxon>
        <taxon>Thermodesulfobacteriota</taxon>
        <taxon>Desulfobacteria</taxon>
        <taxon>Desulfobacterales</taxon>
        <taxon>Desulfobacteraceae</taxon>
        <taxon>Candidatus Magnetoglobus</taxon>
    </lineage>
</organism>
<evidence type="ECO:0000313" key="2">
    <source>
        <dbReference type="Proteomes" id="UP000189670"/>
    </source>
</evidence>
<dbReference type="Proteomes" id="UP000189670">
    <property type="component" value="Unassembled WGS sequence"/>
</dbReference>
<reference evidence="2" key="1">
    <citation type="submission" date="2012-11" db="EMBL/GenBank/DDBJ databases">
        <authorList>
            <person name="Lucero-Rivera Y.E."/>
            <person name="Tovar-Ramirez D."/>
        </authorList>
    </citation>
    <scope>NUCLEOTIDE SEQUENCE [LARGE SCALE GENOMIC DNA]</scope>
    <source>
        <strain evidence="2">Araruama</strain>
    </source>
</reference>
<name>A0A1V1NZY3_9BACT</name>
<comment type="caution">
    <text evidence="1">The sequence shown here is derived from an EMBL/GenBank/DDBJ whole genome shotgun (WGS) entry which is preliminary data.</text>
</comment>
<sequence length="614" mass="69909">MFIKKGLDLFRKELAYFCAAVRLTQNPNNVHREEIIKRERFMRKNIQTEIAKHNVLESEVMVVCGGYHIYMDNEDQQDPPPIPKGTIYTTIVPYSFFRISEYFGYAAGNRAPQFYQMLWESGKGSQLYDTMINYIVKVLKQGRKQGETYSPADGIAIVQTATMLSNLRNRKLPILDDINDALITCCCKGKPQEEGYHLLKAIKKIAIGNKVGYVTKNLAKLPILNDFYIIINELGLSDSIAKDNPKKLSLDRREDLDSRQSSFFHRLLFLQIPFVKLLESPGTGLASGTLFKEKWNLNWSPKVEQRLIEMNLFGDSIESAALTRLKENLKSVYNRAGDISQKLVQTVNMDFPNLIADVELICGESIDNDTNFISLCQALTNLLILDRYALFRNIQRDRLINLIERCFDRSCFALPFIASAPEDMQDEIVSSLLGITEAIQHSGRGDFPELDQEMFLQNLKQAAEISEVHFLKGVFWGIIAEMRKISSEELSKKLADYANEQPEQMIMAGDFLDGLMSVSRISIMLGASQIIESIEKLLTVSDWDSFLVMLPKMRSAFERLHKSQRDNIADLVAQRNGLQDADQLTELNTSVEAAVIIARIDKQVSEIMQDWSFL</sequence>
<dbReference type="AlphaFoldDB" id="A0A1V1NZY3"/>
<evidence type="ECO:0000313" key="1">
    <source>
        <dbReference type="EMBL" id="ETR68172.1"/>
    </source>
</evidence>
<gene>
    <name evidence="1" type="ORF">OMM_10795</name>
</gene>
<dbReference type="EMBL" id="ATBP01001046">
    <property type="protein sequence ID" value="ETR68172.1"/>
    <property type="molecule type" value="Genomic_DNA"/>
</dbReference>
<dbReference type="InterPro" id="IPR043737">
    <property type="entry name" value="DUF5682"/>
</dbReference>